<dbReference type="AlphaFoldDB" id="A0A2P7UR11"/>
<proteinExistence type="predicted"/>
<sequence>MVVDLYHHLYELLSTDSQLLALLGIAPEDKDSLSRQLIKQRKLAQLSEVSKPLLSFYATSGKRDTDNPLLLTSFFRLDVLTPDDVELAHQIASRLFHLLDGKSLSMNGIEGLDTYVVSQQESDTGHSSAYCFTLITKFTLQVC</sequence>
<comment type="caution">
    <text evidence="1">The sequence shown here is derived from an EMBL/GenBank/DDBJ whole genome shotgun (WGS) entry which is preliminary data.</text>
</comment>
<name>A0A2P7UR11_9BACL</name>
<dbReference type="Proteomes" id="UP000240419">
    <property type="component" value="Unassembled WGS sequence"/>
</dbReference>
<protein>
    <recommendedName>
        <fullName evidence="3">DUF3168 domain-containing protein</fullName>
    </recommendedName>
</protein>
<evidence type="ECO:0008006" key="3">
    <source>
        <dbReference type="Google" id="ProtNLM"/>
    </source>
</evidence>
<dbReference type="OrthoDB" id="2474282at2"/>
<reference evidence="1 2" key="1">
    <citation type="submission" date="2018-03" db="EMBL/GenBank/DDBJ databases">
        <title>Brevisbacillus phylogenomics.</title>
        <authorList>
            <person name="Dunlap C."/>
        </authorList>
    </citation>
    <scope>NUCLEOTIDE SEQUENCE [LARGE SCALE GENOMIC DNA]</scope>
    <source>
        <strain evidence="1 2">NRRL NRS-1210</strain>
    </source>
</reference>
<gene>
    <name evidence="1" type="ORF">C7R93_23415</name>
</gene>
<dbReference type="RefSeq" id="WP_106841074.1">
    <property type="nucleotide sequence ID" value="NZ_JARMEZ010000026.1"/>
</dbReference>
<evidence type="ECO:0000313" key="2">
    <source>
        <dbReference type="Proteomes" id="UP000240419"/>
    </source>
</evidence>
<dbReference type="EMBL" id="PXZM01000039">
    <property type="protein sequence ID" value="PSJ89442.1"/>
    <property type="molecule type" value="Genomic_DNA"/>
</dbReference>
<organism evidence="1 2">
    <name type="scientific">Brevibacillus fortis</name>
    <dbReference type="NCBI Taxonomy" id="2126352"/>
    <lineage>
        <taxon>Bacteria</taxon>
        <taxon>Bacillati</taxon>
        <taxon>Bacillota</taxon>
        <taxon>Bacilli</taxon>
        <taxon>Bacillales</taxon>
        <taxon>Paenibacillaceae</taxon>
        <taxon>Brevibacillus</taxon>
    </lineage>
</organism>
<accession>A0A2P7UR11</accession>
<evidence type="ECO:0000313" key="1">
    <source>
        <dbReference type="EMBL" id="PSJ89442.1"/>
    </source>
</evidence>
<keyword evidence="2" id="KW-1185">Reference proteome</keyword>